<dbReference type="EMBL" id="JAUHGG010000003">
    <property type="protein sequence ID" value="MDS1821141.1"/>
    <property type="molecule type" value="Genomic_DNA"/>
</dbReference>
<comment type="cofactor">
    <cofactor evidence="1">
        <name>Mg(2+)</name>
        <dbReference type="ChEBI" id="CHEBI:18420"/>
    </cofactor>
</comment>
<name>A0AAW8PY44_VIBPH</name>
<evidence type="ECO:0000256" key="2">
    <source>
        <dbReference type="ARBA" id="ARBA00022801"/>
    </source>
</evidence>
<dbReference type="PANTHER" id="PTHR43046">
    <property type="entry name" value="GDP-MANNOSE MANNOSYL HYDROLASE"/>
    <property type="match status" value="1"/>
</dbReference>
<dbReference type="Proteomes" id="UP001253193">
    <property type="component" value="Unassembled WGS sequence"/>
</dbReference>
<dbReference type="SUPFAM" id="SSF55811">
    <property type="entry name" value="Nudix"/>
    <property type="match status" value="1"/>
</dbReference>
<reference evidence="4" key="1">
    <citation type="submission" date="2023-06" db="EMBL/GenBank/DDBJ databases">
        <title>Genomic Diversity of Vibrio spp. and Metagenomic Analysis of Pathogens in Florida Gulf Coastal Waters Following Hurricane Ian.</title>
        <authorList>
            <person name="Brumfield K.D."/>
        </authorList>
    </citation>
    <scope>NUCLEOTIDE SEQUENCE</scope>
    <source>
        <strain evidence="4">WBS2B-138</strain>
    </source>
</reference>
<accession>A0AAW8PY44</accession>
<dbReference type="AlphaFoldDB" id="A0AAW8PY44"/>
<keyword evidence="2" id="KW-0378">Hydrolase</keyword>
<organism evidence="4 5">
    <name type="scientific">Vibrio parahaemolyticus</name>
    <dbReference type="NCBI Taxonomy" id="670"/>
    <lineage>
        <taxon>Bacteria</taxon>
        <taxon>Pseudomonadati</taxon>
        <taxon>Pseudomonadota</taxon>
        <taxon>Gammaproteobacteria</taxon>
        <taxon>Vibrionales</taxon>
        <taxon>Vibrionaceae</taxon>
        <taxon>Vibrio</taxon>
    </lineage>
</organism>
<feature type="domain" description="Nudix hydrolase" evidence="3">
    <location>
        <begin position="4"/>
        <end position="137"/>
    </location>
</feature>
<dbReference type="Gene3D" id="3.90.79.10">
    <property type="entry name" value="Nucleoside Triphosphate Pyrophosphohydrolase"/>
    <property type="match status" value="1"/>
</dbReference>
<evidence type="ECO:0000259" key="3">
    <source>
        <dbReference type="PROSITE" id="PS51462"/>
    </source>
</evidence>
<proteinExistence type="predicted"/>
<dbReference type="RefSeq" id="WP_311019995.1">
    <property type="nucleotide sequence ID" value="NZ_JAUHGG010000003.1"/>
</dbReference>
<dbReference type="InterPro" id="IPR000086">
    <property type="entry name" value="NUDIX_hydrolase_dom"/>
</dbReference>
<evidence type="ECO:0000313" key="5">
    <source>
        <dbReference type="Proteomes" id="UP001253193"/>
    </source>
</evidence>
<protein>
    <submittedName>
        <fullName evidence="4">NUDIX domain-containing protein</fullName>
    </submittedName>
</protein>
<dbReference type="InterPro" id="IPR015797">
    <property type="entry name" value="NUDIX_hydrolase-like_dom_sf"/>
</dbReference>
<sequence>MTDDLKKYVKCHIYNSKLGFLLLRRASHDTHGGVWESVGGGIEKDDACAATAAAREVLEESGINLSSKPMHQCVLPLIDSESKVKFEGHLFLAMVDDGVVVDLSENPDHDDYAWVKHEDLPKFLGEGKQIDSWTMTQLAITSH</sequence>
<dbReference type="PANTHER" id="PTHR43046:SF14">
    <property type="entry name" value="MUTT_NUDIX FAMILY PROTEIN"/>
    <property type="match status" value="1"/>
</dbReference>
<gene>
    <name evidence="4" type="ORF">QX249_10755</name>
</gene>
<dbReference type="Pfam" id="PF00293">
    <property type="entry name" value="NUDIX"/>
    <property type="match status" value="1"/>
</dbReference>
<evidence type="ECO:0000313" key="4">
    <source>
        <dbReference type="EMBL" id="MDS1821141.1"/>
    </source>
</evidence>
<dbReference type="GO" id="GO:0016787">
    <property type="term" value="F:hydrolase activity"/>
    <property type="evidence" value="ECO:0007669"/>
    <property type="project" value="UniProtKB-KW"/>
</dbReference>
<dbReference type="PROSITE" id="PS51462">
    <property type="entry name" value="NUDIX"/>
    <property type="match status" value="1"/>
</dbReference>
<evidence type="ECO:0000256" key="1">
    <source>
        <dbReference type="ARBA" id="ARBA00001946"/>
    </source>
</evidence>
<comment type="caution">
    <text evidence="4">The sequence shown here is derived from an EMBL/GenBank/DDBJ whole genome shotgun (WGS) entry which is preliminary data.</text>
</comment>